<proteinExistence type="predicted"/>
<sequence>MKIERLAQASIGSSAIMDFWRHTKIINNGPTATNITIPSSLNNGIIQYEQEVEEESNFLVKLGFVHAKNMMGLDELLNPHHEGKVDQWSPE</sequence>
<organism evidence="1 2">
    <name type="scientific">Austropuccinia psidii MF-1</name>
    <dbReference type="NCBI Taxonomy" id="1389203"/>
    <lineage>
        <taxon>Eukaryota</taxon>
        <taxon>Fungi</taxon>
        <taxon>Dikarya</taxon>
        <taxon>Basidiomycota</taxon>
        <taxon>Pucciniomycotina</taxon>
        <taxon>Pucciniomycetes</taxon>
        <taxon>Pucciniales</taxon>
        <taxon>Sphaerophragmiaceae</taxon>
        <taxon>Austropuccinia</taxon>
    </lineage>
</organism>
<comment type="caution">
    <text evidence="1">The sequence shown here is derived from an EMBL/GenBank/DDBJ whole genome shotgun (WGS) entry which is preliminary data.</text>
</comment>
<dbReference type="EMBL" id="AVOT02092397">
    <property type="protein sequence ID" value="MBW0573586.1"/>
    <property type="molecule type" value="Genomic_DNA"/>
</dbReference>
<accession>A0A9Q3K425</accession>
<reference evidence="1" key="1">
    <citation type="submission" date="2021-03" db="EMBL/GenBank/DDBJ databases">
        <title>Draft genome sequence of rust myrtle Austropuccinia psidii MF-1, a brazilian biotype.</title>
        <authorList>
            <person name="Quecine M.C."/>
            <person name="Pachon D.M.R."/>
            <person name="Bonatelli M.L."/>
            <person name="Correr F.H."/>
            <person name="Franceschini L.M."/>
            <person name="Leite T.F."/>
            <person name="Margarido G.R.A."/>
            <person name="Almeida C.A."/>
            <person name="Ferrarezi J.A."/>
            <person name="Labate C.A."/>
        </authorList>
    </citation>
    <scope>NUCLEOTIDE SEQUENCE</scope>
    <source>
        <strain evidence="1">MF-1</strain>
    </source>
</reference>
<dbReference type="Proteomes" id="UP000765509">
    <property type="component" value="Unassembled WGS sequence"/>
</dbReference>
<name>A0A9Q3K425_9BASI</name>
<evidence type="ECO:0000313" key="2">
    <source>
        <dbReference type="Proteomes" id="UP000765509"/>
    </source>
</evidence>
<evidence type="ECO:0000313" key="1">
    <source>
        <dbReference type="EMBL" id="MBW0573586.1"/>
    </source>
</evidence>
<protein>
    <submittedName>
        <fullName evidence="1">Uncharacterized protein</fullName>
    </submittedName>
</protein>
<gene>
    <name evidence="1" type="ORF">O181_113301</name>
</gene>
<dbReference type="AlphaFoldDB" id="A0A9Q3K425"/>
<keyword evidence="2" id="KW-1185">Reference proteome</keyword>